<gene>
    <name evidence="6" type="ordered locus">Cwoe_2448</name>
</gene>
<keyword evidence="4" id="KW-0677">Repeat</keyword>
<name>D3F7K9_CONWI</name>
<keyword evidence="7" id="KW-1185">Reference proteome</keyword>
<keyword evidence="6" id="KW-0489">Methyltransferase</keyword>
<dbReference type="SMART" id="SM00823">
    <property type="entry name" value="PKS_PP"/>
    <property type="match status" value="1"/>
</dbReference>
<dbReference type="InterPro" id="IPR000873">
    <property type="entry name" value="AMP-dep_synth/lig_dom"/>
</dbReference>
<dbReference type="CDD" id="cd02440">
    <property type="entry name" value="AdoMet_MTases"/>
    <property type="match status" value="1"/>
</dbReference>
<dbReference type="OrthoDB" id="4506464at2"/>
<dbReference type="GO" id="GO:0031177">
    <property type="term" value="F:phosphopantetheine binding"/>
    <property type="evidence" value="ECO:0007669"/>
    <property type="project" value="InterPro"/>
</dbReference>
<dbReference type="PROSITE" id="PS00012">
    <property type="entry name" value="PHOSPHOPANTETHEINE"/>
    <property type="match status" value="1"/>
</dbReference>
<keyword evidence="6" id="KW-0808">Transferase</keyword>
<dbReference type="Gene3D" id="3.40.50.12780">
    <property type="entry name" value="N-terminal domain of ligase-like"/>
    <property type="match status" value="2"/>
</dbReference>
<proteinExistence type="predicted"/>
<dbReference type="InterPro" id="IPR020845">
    <property type="entry name" value="AMP-binding_CS"/>
</dbReference>
<dbReference type="SUPFAM" id="SSF53335">
    <property type="entry name" value="S-adenosyl-L-methionine-dependent methyltransferases"/>
    <property type="match status" value="1"/>
</dbReference>
<evidence type="ECO:0000259" key="5">
    <source>
        <dbReference type="PROSITE" id="PS50075"/>
    </source>
</evidence>
<dbReference type="Pfam" id="PF00975">
    <property type="entry name" value="Thioesterase"/>
    <property type="match status" value="1"/>
</dbReference>
<dbReference type="AlphaFoldDB" id="D3F7K9"/>
<dbReference type="eggNOG" id="COG2890">
    <property type="taxonomic scope" value="Bacteria"/>
</dbReference>
<dbReference type="Pfam" id="PF00501">
    <property type="entry name" value="AMP-binding"/>
    <property type="match status" value="2"/>
</dbReference>
<protein>
    <submittedName>
        <fullName evidence="6">MCP methyltransferase, CheR-type</fullName>
    </submittedName>
</protein>
<dbReference type="InterPro" id="IPR009081">
    <property type="entry name" value="PP-bd_ACP"/>
</dbReference>
<dbReference type="FunFam" id="2.30.38.10:FF:000001">
    <property type="entry name" value="Non-ribosomal peptide synthetase PvdI"/>
    <property type="match status" value="1"/>
</dbReference>
<reference evidence="7" key="2">
    <citation type="submission" date="2010-01" db="EMBL/GenBank/DDBJ databases">
        <title>The complete genome of Conexibacter woesei DSM 14684.</title>
        <authorList>
            <consortium name="US DOE Joint Genome Institute (JGI-PGF)"/>
            <person name="Lucas S."/>
            <person name="Copeland A."/>
            <person name="Lapidus A."/>
            <person name="Glavina del Rio T."/>
            <person name="Dalin E."/>
            <person name="Tice H."/>
            <person name="Bruce D."/>
            <person name="Goodwin L."/>
            <person name="Pitluck S."/>
            <person name="Kyrpides N."/>
            <person name="Mavromatis K."/>
            <person name="Ivanova N."/>
            <person name="Mikhailova N."/>
            <person name="Chertkov O."/>
            <person name="Brettin T."/>
            <person name="Detter J.C."/>
            <person name="Han C."/>
            <person name="Larimer F."/>
            <person name="Land M."/>
            <person name="Hauser L."/>
            <person name="Markowitz V."/>
            <person name="Cheng J.-F."/>
            <person name="Hugenholtz P."/>
            <person name="Woyke T."/>
            <person name="Wu D."/>
            <person name="Pukall R."/>
            <person name="Steenblock K."/>
            <person name="Schneider S."/>
            <person name="Klenk H.-P."/>
            <person name="Eisen J.A."/>
        </authorList>
    </citation>
    <scope>NUCLEOTIDE SEQUENCE [LARGE SCALE GENOMIC DNA]</scope>
    <source>
        <strain evidence="7">DSM 14684 / CIP 108061 / JCM 11494 / NBRC 100937 / ID131577</strain>
    </source>
</reference>
<dbReference type="InterPro" id="IPR001031">
    <property type="entry name" value="Thioesterase"/>
</dbReference>
<keyword evidence="3" id="KW-0597">Phosphoprotein</keyword>
<evidence type="ECO:0000256" key="3">
    <source>
        <dbReference type="ARBA" id="ARBA00022553"/>
    </source>
</evidence>
<dbReference type="InterPro" id="IPR029063">
    <property type="entry name" value="SAM-dependent_MTases_sf"/>
</dbReference>
<dbReference type="Gene3D" id="3.40.50.150">
    <property type="entry name" value="Vaccinia Virus protein VP39"/>
    <property type="match status" value="1"/>
</dbReference>
<keyword evidence="2" id="KW-0596">Phosphopantetheine</keyword>
<dbReference type="STRING" id="469383.Cwoe_2448"/>
<dbReference type="InterPro" id="IPR020806">
    <property type="entry name" value="PKS_PP-bd"/>
</dbReference>
<dbReference type="InterPro" id="IPR036736">
    <property type="entry name" value="ACP-like_sf"/>
</dbReference>
<accession>D3F7K9</accession>
<dbReference type="PANTHER" id="PTHR45527:SF1">
    <property type="entry name" value="FATTY ACID SYNTHASE"/>
    <property type="match status" value="1"/>
</dbReference>
<dbReference type="GO" id="GO:0005737">
    <property type="term" value="C:cytoplasm"/>
    <property type="evidence" value="ECO:0007669"/>
    <property type="project" value="TreeGrafter"/>
</dbReference>
<dbReference type="Pfam" id="PF08242">
    <property type="entry name" value="Methyltransf_12"/>
    <property type="match status" value="1"/>
</dbReference>
<dbReference type="RefSeq" id="WP_012933922.1">
    <property type="nucleotide sequence ID" value="NC_013739.1"/>
</dbReference>
<dbReference type="PROSITE" id="PS50075">
    <property type="entry name" value="CARRIER"/>
    <property type="match status" value="1"/>
</dbReference>
<dbReference type="SUPFAM" id="SSF56801">
    <property type="entry name" value="Acetyl-CoA synthetase-like"/>
    <property type="match status" value="1"/>
</dbReference>
<organism evidence="6 7">
    <name type="scientific">Conexibacter woesei (strain DSM 14684 / CCUG 47730 / CIP 108061 / JCM 11494 / NBRC 100937 / ID131577)</name>
    <dbReference type="NCBI Taxonomy" id="469383"/>
    <lineage>
        <taxon>Bacteria</taxon>
        <taxon>Bacillati</taxon>
        <taxon>Actinomycetota</taxon>
        <taxon>Thermoleophilia</taxon>
        <taxon>Solirubrobacterales</taxon>
        <taxon>Conexibacteraceae</taxon>
        <taxon>Conexibacter</taxon>
    </lineage>
</organism>
<dbReference type="GO" id="GO:0044550">
    <property type="term" value="P:secondary metabolite biosynthetic process"/>
    <property type="evidence" value="ECO:0007669"/>
    <property type="project" value="TreeGrafter"/>
</dbReference>
<dbReference type="PROSITE" id="PS00455">
    <property type="entry name" value="AMP_BINDING"/>
    <property type="match status" value="1"/>
</dbReference>
<dbReference type="InterPro" id="IPR029058">
    <property type="entry name" value="AB_hydrolase_fold"/>
</dbReference>
<evidence type="ECO:0000256" key="2">
    <source>
        <dbReference type="ARBA" id="ARBA00022450"/>
    </source>
</evidence>
<dbReference type="eggNOG" id="COG1020">
    <property type="taxonomic scope" value="Bacteria"/>
</dbReference>
<dbReference type="Pfam" id="PF00550">
    <property type="entry name" value="PP-binding"/>
    <property type="match status" value="1"/>
</dbReference>
<evidence type="ECO:0000313" key="6">
    <source>
        <dbReference type="EMBL" id="ADB50871.1"/>
    </source>
</evidence>
<dbReference type="eggNOG" id="COG3319">
    <property type="taxonomic scope" value="Bacteria"/>
</dbReference>
<evidence type="ECO:0000256" key="4">
    <source>
        <dbReference type="ARBA" id="ARBA00022737"/>
    </source>
</evidence>
<evidence type="ECO:0000313" key="7">
    <source>
        <dbReference type="Proteomes" id="UP000008229"/>
    </source>
</evidence>
<dbReference type="SUPFAM" id="SSF47336">
    <property type="entry name" value="ACP-like"/>
    <property type="match status" value="1"/>
</dbReference>
<dbReference type="CDD" id="cd05930">
    <property type="entry name" value="A_NRPS"/>
    <property type="match status" value="1"/>
</dbReference>
<dbReference type="PANTHER" id="PTHR45527">
    <property type="entry name" value="NONRIBOSOMAL PEPTIDE SYNTHETASE"/>
    <property type="match status" value="1"/>
</dbReference>
<sequence length="1140" mass="121260">MRLGDVDLVASEDERRLLVERFNATDCPYPAERTVGELFAEQAGRTPHAEAVVDATGRWTYAELAHEVDALAAYLVARGVGPEVHVGVLLRRSRRMAVALLATLRAGGVFVPLNPGLPRSRLAALLDDVAAPLVVCERALIAEANALQWECDSVALLLCVDSDDVHAELEPPGARMDAELWDVVAANAAGPIEAGGWRSAHSGELLSTAAMAAFAEGAVAALAPLLPPRAEVLEIGCGSGLTLTALAPRTARYVGTDISAAALEWARRACTRDGLEHVALHRLEALELDRLPPDDDGPFDAVVLNSVVQSLGGFNHLRAVLRGAVARVRDGGCVYVGHVWDPERRDVLPLERRLDALFVPAAFFEQLPAALPRLAAVELRPMGCDVPDLSAYAYDVLLHVGRRGRGRAVAARKRQEDRRTLLLDPAPPADRHRPGAAAYVIQTSGSTGRPRSVTVEMRSLVNLLWWYRDAAAIDADSRVVQVIPSSFDASVKNLLAPLVSGGALVLLGDGPYDPAALLELIERERVTVLNPGVPSMTYPLVELAAERAWAGLRSLRCLALGGEAPDLARLRPWLESEACDARVLNVYGPTECADIACWHEATEDDLAGRAPLPIGRPVHNAQAYVLGERLQLEPVGVVGELCVSGAGLARGYAGQPELTAERFPPHPFRPGERIYRTGDLARRLPNGDIVLHGRADAQVKVRGHRIELAEVERALRELPGVRDAAAAAPGTDGERRLVGYVLVDAAIVGERGAPQLAAAPFDERAASALLRRTLPAPVVPERIVALDRWPVNAHGKLDRRALPAPGASRPAGCAPRSELERALADSWREVLRIERDVGAEEAFFDVGGDSLRAALLAARLRERLALELSVTDVYREQTVAGQAALVSARREHARASALARRDRARAAGPLHALGPAGGGPPLFCFPPIAGFAWTFAELARRLERFAVHAFDFPAMDDPVRECADVVAEALSEGGPGGGGVGGAPLLLAGYSAGGLLAVATASELERRGLAVDGVVLLDAAPHALRERHTPATVDALAEEVVADPRLAAHVVLAGRERVAHVVAAYADWYDRAPASAPLAADLLVVTADGADPAWADAWRAATTGTLTLVAGAGSHEELLSTPNVTANAALVAGWLERRMR</sequence>
<dbReference type="Gene3D" id="1.10.1200.10">
    <property type="entry name" value="ACP-like"/>
    <property type="match status" value="1"/>
</dbReference>
<evidence type="ECO:0000256" key="1">
    <source>
        <dbReference type="ARBA" id="ARBA00001957"/>
    </source>
</evidence>
<dbReference type="Gene3D" id="3.40.50.1820">
    <property type="entry name" value="alpha/beta hydrolase"/>
    <property type="match status" value="1"/>
</dbReference>
<dbReference type="InterPro" id="IPR020802">
    <property type="entry name" value="TesA-like"/>
</dbReference>
<dbReference type="InterPro" id="IPR045851">
    <property type="entry name" value="AMP-bd_C_sf"/>
</dbReference>
<comment type="cofactor">
    <cofactor evidence="1">
        <name>pantetheine 4'-phosphate</name>
        <dbReference type="ChEBI" id="CHEBI:47942"/>
    </cofactor>
</comment>
<dbReference type="GO" id="GO:0043041">
    <property type="term" value="P:amino acid activation for nonribosomal peptide biosynthetic process"/>
    <property type="evidence" value="ECO:0007669"/>
    <property type="project" value="TreeGrafter"/>
</dbReference>
<reference evidence="6 7" key="1">
    <citation type="journal article" date="2010" name="Stand. Genomic Sci.">
        <title>Complete genome sequence of Conexibacter woesei type strain (ID131577).</title>
        <authorList>
            <person name="Pukall R."/>
            <person name="Lapidus A."/>
            <person name="Glavina Del Rio T."/>
            <person name="Copeland A."/>
            <person name="Tice H."/>
            <person name="Cheng J.-F."/>
            <person name="Lucas S."/>
            <person name="Chen F."/>
            <person name="Nolan M."/>
            <person name="Bruce D."/>
            <person name="Goodwin L."/>
            <person name="Pitluck S."/>
            <person name="Mavromatis K."/>
            <person name="Ivanova N."/>
            <person name="Ovchinnikova G."/>
            <person name="Pati A."/>
            <person name="Chen A."/>
            <person name="Palaniappan K."/>
            <person name="Land M."/>
            <person name="Hauser L."/>
            <person name="Chang Y.-J."/>
            <person name="Jeffries C.D."/>
            <person name="Chain P."/>
            <person name="Meincke L."/>
            <person name="Sims D."/>
            <person name="Brettin T."/>
            <person name="Detter J.C."/>
            <person name="Rohde M."/>
            <person name="Goeker M."/>
            <person name="Bristow J."/>
            <person name="Eisen J.A."/>
            <person name="Markowitz V."/>
            <person name="Kyrpides N.C."/>
            <person name="Klenk H.-P."/>
            <person name="Hugenholtz P."/>
        </authorList>
    </citation>
    <scope>NUCLEOTIDE SEQUENCE [LARGE SCALE GENOMIC DNA]</scope>
    <source>
        <strain evidence="7">DSM 14684 / CIP 108061 / JCM 11494 / NBRC 100937 / ID131577</strain>
    </source>
</reference>
<dbReference type="Proteomes" id="UP000008229">
    <property type="component" value="Chromosome"/>
</dbReference>
<dbReference type="SMART" id="SM00824">
    <property type="entry name" value="PKS_TE"/>
    <property type="match status" value="1"/>
</dbReference>
<dbReference type="Gene3D" id="3.30.300.30">
    <property type="match status" value="1"/>
</dbReference>
<dbReference type="KEGG" id="cwo:Cwoe_2448"/>
<dbReference type="InterPro" id="IPR013217">
    <property type="entry name" value="Methyltransf_12"/>
</dbReference>
<dbReference type="HOGENOM" id="CLU_000022_2_13_11"/>
<dbReference type="SUPFAM" id="SSF53474">
    <property type="entry name" value="alpha/beta-Hydrolases"/>
    <property type="match status" value="1"/>
</dbReference>
<dbReference type="EMBL" id="CP001854">
    <property type="protein sequence ID" value="ADB50871.1"/>
    <property type="molecule type" value="Genomic_DNA"/>
</dbReference>
<feature type="domain" description="Carrier" evidence="5">
    <location>
        <begin position="814"/>
        <end position="890"/>
    </location>
</feature>
<dbReference type="InterPro" id="IPR042099">
    <property type="entry name" value="ANL_N_sf"/>
</dbReference>
<dbReference type="InterPro" id="IPR006162">
    <property type="entry name" value="Ppantetheine_attach_site"/>
</dbReference>
<dbReference type="GO" id="GO:0032259">
    <property type="term" value="P:methylation"/>
    <property type="evidence" value="ECO:0007669"/>
    <property type="project" value="UniProtKB-KW"/>
</dbReference>
<dbReference type="GO" id="GO:0008168">
    <property type="term" value="F:methyltransferase activity"/>
    <property type="evidence" value="ECO:0007669"/>
    <property type="project" value="UniProtKB-KW"/>
</dbReference>